<name>A0A438CUW8_VITVI</name>
<reference evidence="4 5" key="1">
    <citation type="journal article" date="2018" name="PLoS Genet.">
        <title>Population sequencing reveals clonal diversity and ancestral inbreeding in the grapevine cultivar Chardonnay.</title>
        <authorList>
            <person name="Roach M.J."/>
            <person name="Johnson D.L."/>
            <person name="Bohlmann J."/>
            <person name="van Vuuren H.J."/>
            <person name="Jones S.J."/>
            <person name="Pretorius I.S."/>
            <person name="Schmidt S.A."/>
            <person name="Borneman A.R."/>
        </authorList>
    </citation>
    <scope>NUCLEOTIDE SEQUENCE [LARGE SCALE GENOMIC DNA]</scope>
    <source>
        <strain evidence="5">cv. Chardonnay</strain>
        <tissue evidence="4">Leaf</tissue>
    </source>
</reference>
<organism evidence="4 5">
    <name type="scientific">Vitis vinifera</name>
    <name type="common">Grape</name>
    <dbReference type="NCBI Taxonomy" id="29760"/>
    <lineage>
        <taxon>Eukaryota</taxon>
        <taxon>Viridiplantae</taxon>
        <taxon>Streptophyta</taxon>
        <taxon>Embryophyta</taxon>
        <taxon>Tracheophyta</taxon>
        <taxon>Spermatophyta</taxon>
        <taxon>Magnoliopsida</taxon>
        <taxon>eudicotyledons</taxon>
        <taxon>Gunneridae</taxon>
        <taxon>Pentapetalae</taxon>
        <taxon>rosids</taxon>
        <taxon>Vitales</taxon>
        <taxon>Vitaceae</taxon>
        <taxon>Viteae</taxon>
        <taxon>Vitis</taxon>
    </lineage>
</organism>
<dbReference type="EMBL" id="QGNW01001972">
    <property type="protein sequence ID" value="RVW26981.1"/>
    <property type="molecule type" value="Genomic_DNA"/>
</dbReference>
<dbReference type="GO" id="GO:0003700">
    <property type="term" value="F:DNA-binding transcription factor activity"/>
    <property type="evidence" value="ECO:0007669"/>
    <property type="project" value="InterPro"/>
</dbReference>
<feature type="region of interest" description="Disordered" evidence="2">
    <location>
        <begin position="143"/>
        <end position="170"/>
    </location>
</feature>
<dbReference type="AlphaFoldDB" id="A0A438CUW8"/>
<dbReference type="Pfam" id="PF01486">
    <property type="entry name" value="K-box"/>
    <property type="match status" value="1"/>
</dbReference>
<accession>A0A438CUW8</accession>
<evidence type="ECO:0000256" key="1">
    <source>
        <dbReference type="SAM" id="Coils"/>
    </source>
</evidence>
<evidence type="ECO:0000313" key="4">
    <source>
        <dbReference type="EMBL" id="RVW26981.1"/>
    </source>
</evidence>
<feature type="coiled-coil region" evidence="1">
    <location>
        <begin position="115"/>
        <end position="142"/>
    </location>
</feature>
<comment type="caution">
    <text evidence="4">The sequence shown here is derived from an EMBL/GenBank/DDBJ whole genome shotgun (WGS) entry which is preliminary data.</text>
</comment>
<keyword evidence="1" id="KW-0175">Coiled coil</keyword>
<protein>
    <submittedName>
        <fullName evidence="4">MADS-box protein AGL42</fullName>
    </submittedName>
</protein>
<evidence type="ECO:0000256" key="2">
    <source>
        <dbReference type="SAM" id="MobiDB-lite"/>
    </source>
</evidence>
<feature type="compositionally biased region" description="Polar residues" evidence="2">
    <location>
        <begin position="146"/>
        <end position="167"/>
    </location>
</feature>
<dbReference type="GO" id="GO:0005634">
    <property type="term" value="C:nucleus"/>
    <property type="evidence" value="ECO:0007669"/>
    <property type="project" value="InterPro"/>
</dbReference>
<dbReference type="InterPro" id="IPR002487">
    <property type="entry name" value="TF_Kbox"/>
</dbReference>
<proteinExistence type="predicted"/>
<feature type="domain" description="K-box" evidence="3">
    <location>
        <begin position="59"/>
        <end position="155"/>
    </location>
</feature>
<gene>
    <name evidence="4" type="primary">AGL42_0</name>
    <name evidence="4" type="ORF">CK203_105620</name>
</gene>
<evidence type="ECO:0000313" key="5">
    <source>
        <dbReference type="Proteomes" id="UP000288805"/>
    </source>
</evidence>
<dbReference type="PROSITE" id="PS51297">
    <property type="entry name" value="K_BOX"/>
    <property type="match status" value="1"/>
</dbReference>
<sequence length="182" mass="21097">MVYLKDVAHILCFGCFSMQSAIERYHEHAKQVETNNPELEQYMQICHDQYQVTFSPLYMQNLKQDAESMAKKIELLEVSQRKLLGQGLSSCSLDEILEIDSQLEKSLKSIRARKAQIFQEQIEELKEREKQLLEENARLSQKDTRQWQLSAQPSEGVTYSQSSPSSEVETELFIGLPEMRCS</sequence>
<dbReference type="Proteomes" id="UP000288805">
    <property type="component" value="Unassembled WGS sequence"/>
</dbReference>
<evidence type="ECO:0000259" key="3">
    <source>
        <dbReference type="PROSITE" id="PS51297"/>
    </source>
</evidence>